<comment type="pathway">
    <text evidence="1">Cofactor biosynthesis; ubiquinone biosynthesis.</text>
</comment>
<feature type="coiled-coil region" evidence="2">
    <location>
        <begin position="182"/>
        <end position="209"/>
    </location>
</feature>
<protein>
    <recommendedName>
        <fullName evidence="1">Ubiquinone biosynthesis accessory factor UbiJ</fullName>
    </recommendedName>
</protein>
<dbReference type="InterPro" id="IPR038989">
    <property type="entry name" value="UbiJ"/>
</dbReference>
<dbReference type="Proteomes" id="UP001139028">
    <property type="component" value="Unassembled WGS sequence"/>
</dbReference>
<dbReference type="GO" id="GO:0005737">
    <property type="term" value="C:cytoplasm"/>
    <property type="evidence" value="ECO:0007669"/>
    <property type="project" value="UniProtKB-SubCell"/>
</dbReference>
<evidence type="ECO:0000256" key="2">
    <source>
        <dbReference type="SAM" id="Coils"/>
    </source>
</evidence>
<dbReference type="PANTHER" id="PTHR38693">
    <property type="entry name" value="UBIQUINONE BIOSYNTHESIS PROTEIN UBIJ"/>
    <property type="match status" value="1"/>
</dbReference>
<dbReference type="HAMAP" id="MF_02215">
    <property type="entry name" value="UbiJ"/>
    <property type="match status" value="1"/>
</dbReference>
<evidence type="ECO:0000313" key="5">
    <source>
        <dbReference type="Proteomes" id="UP001139028"/>
    </source>
</evidence>
<name>A0A9X2EIK8_9GAMM</name>
<comment type="function">
    <text evidence="1">Required for ubiquinone (coenzyme Q) biosynthesis. Binds hydrophobic ubiquinone biosynthetic intermediates via its SCP2 domain and is essential for the stability of the Ubi complex. May constitute a docking platform where Ubi enzymes assemble and access their SCP2-bound polyprenyl substrates.</text>
</comment>
<keyword evidence="1" id="KW-0831">Ubiquinone biosynthesis</keyword>
<keyword evidence="5" id="KW-1185">Reference proteome</keyword>
<gene>
    <name evidence="1" type="primary">ubiJ</name>
    <name evidence="4" type="ORF">MO867_00965</name>
</gene>
<evidence type="ECO:0000256" key="1">
    <source>
        <dbReference type="HAMAP-Rule" id="MF_02215"/>
    </source>
</evidence>
<comment type="similarity">
    <text evidence="1">Belongs to the UbiJ family.</text>
</comment>
<evidence type="ECO:0000259" key="3">
    <source>
        <dbReference type="Pfam" id="PF02036"/>
    </source>
</evidence>
<dbReference type="RefSeq" id="WP_252464063.1">
    <property type="nucleotide sequence ID" value="NZ_JALBWM010000002.1"/>
</dbReference>
<organism evidence="4 5">
    <name type="scientific">Microbulbifer okhotskensis</name>
    <dbReference type="NCBI Taxonomy" id="2926617"/>
    <lineage>
        <taxon>Bacteria</taxon>
        <taxon>Pseudomonadati</taxon>
        <taxon>Pseudomonadota</taxon>
        <taxon>Gammaproteobacteria</taxon>
        <taxon>Cellvibrionales</taxon>
        <taxon>Microbulbiferaceae</taxon>
        <taxon>Microbulbifer</taxon>
    </lineage>
</organism>
<comment type="subcellular location">
    <subcellularLocation>
        <location evidence="1">Cytoplasm</location>
    </subcellularLocation>
</comment>
<keyword evidence="2" id="KW-0175">Coiled coil</keyword>
<dbReference type="GO" id="GO:0006744">
    <property type="term" value="P:ubiquinone biosynthetic process"/>
    <property type="evidence" value="ECO:0007669"/>
    <property type="project" value="UniProtKB-UniRule"/>
</dbReference>
<dbReference type="AlphaFoldDB" id="A0A9X2EIK8"/>
<comment type="caution">
    <text evidence="4">The sequence shown here is derived from an EMBL/GenBank/DDBJ whole genome shotgun (WGS) entry which is preliminary data.</text>
</comment>
<sequence length="209" mass="22684">MSDPTFRAGFDAALETTINTALQYDPATRQRLSTLDGKAMALDLTAPKLQCCLCIEGDQVRVRQQWEGEVSTHLGGSALAFVRLIKDPDATPAGLGVSVSGSSALLAELQWILSGLDIDWEAPLAEVIGDIPAHSIGGVLRDAARWLGDNLNRAPVMAAEAISEEWQLTPPQAQFEAFVDDLAEVSLATERLEARVRLLQEQFSRREAE</sequence>
<dbReference type="InterPro" id="IPR003033">
    <property type="entry name" value="SCP2_sterol-bd_dom"/>
</dbReference>
<dbReference type="PANTHER" id="PTHR38693:SF1">
    <property type="entry name" value="UBIQUINONE BIOSYNTHESIS ACCESSORY FACTOR UBIJ"/>
    <property type="match status" value="1"/>
</dbReference>
<proteinExistence type="inferred from homology"/>
<dbReference type="Pfam" id="PF02036">
    <property type="entry name" value="SCP2"/>
    <property type="match status" value="1"/>
</dbReference>
<evidence type="ECO:0000313" key="4">
    <source>
        <dbReference type="EMBL" id="MCO1332897.1"/>
    </source>
</evidence>
<reference evidence="4" key="1">
    <citation type="journal article" date="2022" name="Arch. Microbiol.">
        <title>Microbulbifer okhotskensis sp. nov., isolated from a deep bottom sediment of the Okhotsk Sea.</title>
        <authorList>
            <person name="Romanenko L."/>
            <person name="Kurilenko V."/>
            <person name="Otstavnykh N."/>
            <person name="Velansky P."/>
            <person name="Isaeva M."/>
            <person name="Mikhailov V."/>
        </authorList>
    </citation>
    <scope>NUCLEOTIDE SEQUENCE</scope>
    <source>
        <strain evidence="4">OS29</strain>
    </source>
</reference>
<keyword evidence="1" id="KW-0963">Cytoplasm</keyword>
<accession>A0A9X2EIK8</accession>
<feature type="domain" description="SCP2" evidence="3">
    <location>
        <begin position="18"/>
        <end position="110"/>
    </location>
</feature>
<dbReference type="EMBL" id="JALBWM010000002">
    <property type="protein sequence ID" value="MCO1332897.1"/>
    <property type="molecule type" value="Genomic_DNA"/>
</dbReference>